<dbReference type="KEGG" id="pbm:CL52_05245"/>
<evidence type="ECO:0000313" key="3">
    <source>
        <dbReference type="Proteomes" id="UP000031271"/>
    </source>
</evidence>
<dbReference type="RefSeq" id="WP_043218940.1">
    <property type="nucleotide sequence ID" value="NZ_CP007511.1"/>
</dbReference>
<evidence type="ECO:0000313" key="1">
    <source>
        <dbReference type="EMBL" id="AJE14468.1"/>
    </source>
</evidence>
<evidence type="ECO:0000313" key="2">
    <source>
        <dbReference type="EMBL" id="SDM96006.1"/>
    </source>
</evidence>
<reference evidence="2 4" key="2">
    <citation type="submission" date="2016-10" db="EMBL/GenBank/DDBJ databases">
        <authorList>
            <person name="Varghese N."/>
            <person name="Submissions S."/>
        </authorList>
    </citation>
    <scope>NUCLEOTIDE SEQUENCE [LARGE SCALE GENOMIC DNA]</scope>
    <source>
        <strain evidence="2 4">DSM 6083</strain>
    </source>
</reference>
<reference evidence="3" key="1">
    <citation type="submission" date="2014-03" db="EMBL/GenBank/DDBJ databases">
        <title>Complete genome of Pseudomonas balearica DSM 6083T, a sewage water isolate from an enrichment with 2-methylnaphthalene.</title>
        <authorList>
            <person name="Salva-Serra F."/>
            <person name="Jaen-Luchoro D."/>
            <person name="Busquets A."/>
            <person name="Pena A."/>
            <person name="Gomila M."/>
            <person name="Bosch R."/>
            <person name="Nogales B."/>
            <person name="Garcia-Valdes E."/>
            <person name="Lalucat J."/>
            <person name="Bennasar A."/>
        </authorList>
    </citation>
    <scope>NUCLEOTIDE SEQUENCE [LARGE SCALE GENOMIC DNA]</scope>
    <source>
        <strain evidence="3">DSM 6083</strain>
    </source>
</reference>
<dbReference type="EMBL" id="FNHO01000015">
    <property type="protein sequence ID" value="SDM96006.1"/>
    <property type="molecule type" value="Genomic_DNA"/>
</dbReference>
<name>A0A8D4C5M4_9GAMM</name>
<dbReference type="Proteomes" id="UP000182276">
    <property type="component" value="Unassembled WGS sequence"/>
</dbReference>
<dbReference type="Proteomes" id="UP000031271">
    <property type="component" value="Chromosome"/>
</dbReference>
<dbReference type="EMBL" id="CP007511">
    <property type="protein sequence ID" value="AJE14468.1"/>
    <property type="molecule type" value="Genomic_DNA"/>
</dbReference>
<evidence type="ECO:0000313" key="4">
    <source>
        <dbReference type="Proteomes" id="UP000182276"/>
    </source>
</evidence>
<dbReference type="GeneID" id="77259320"/>
<dbReference type="AlphaFoldDB" id="A0A8D4C5M4"/>
<dbReference type="InterPro" id="IPR021519">
    <property type="entry name" value="DUF3182"/>
</dbReference>
<protein>
    <submittedName>
        <fullName evidence="1">Biotin carboxylase</fullName>
    </submittedName>
</protein>
<dbReference type="SUPFAM" id="SSF56059">
    <property type="entry name" value="Glutathione synthetase ATP-binding domain-like"/>
    <property type="match status" value="1"/>
</dbReference>
<keyword evidence="4" id="KW-1185">Reference proteome</keyword>
<accession>A0A8D4C5M4</accession>
<dbReference type="Pfam" id="PF11379">
    <property type="entry name" value="DUF3182"/>
    <property type="match status" value="1"/>
</dbReference>
<gene>
    <name evidence="1" type="ORF">CL52_05245</name>
    <name evidence="2" type="ORF">SAMN05660875_1152</name>
</gene>
<proteinExistence type="predicted"/>
<reference evidence="1 3" key="3">
    <citation type="journal article" name="Genome Announc.">
        <title>Complete Genome Sequence of Pseudomonas balearica DSM 6083T.</title>
        <authorList>
            <person name="Bennasar-Figueras A."/>
            <person name="Salva-Serra F."/>
            <person name="Jaen-Luchoro D."/>
            <person name="Segui C."/>
            <person name="Aliaga F."/>
            <person name="Busquets A."/>
            <person name="Gomila M."/>
            <person name="Moore E.R."/>
            <person name="Lalucat J."/>
        </authorList>
    </citation>
    <scope>NUCLEOTIDE SEQUENCE [LARGE SCALE GENOMIC DNA]</scope>
    <source>
        <strain evidence="3">DSM 6083</strain>
        <strain evidence="1">DSM6083</strain>
    </source>
</reference>
<sequence>MSKEGSVRAPRGVVLTYPNRHHEPQHERSVHAALAERLADLLGYHYGGDYRPGTVPGGHIYLVPSGTIVGSQEARELGLEAETDLFGGFVPHPFVQTKAITHPLVRSEADAPVGWSRDFCAQVRDSVLPGYSAFTRDNARDAGLRLLHEGPVRIKPVRATGGRGQVEIHDVAALDQALAELDERELETYGLVLESNLAQVTTFSVGQVQVGDQLASYYGTQCLTPDNNGQQVYGGSDLVVVSGDFDALLRCDLDEATRLAVEQARVYDRAARSCFRGLVASRRNYDIARGVDARGRACSGVLEQSWRIGGASGAEIAALQALRADPDRVVHAATRELYGESQAIPSDAEVLFRGEDSEIGFVTKCVVVRHGSA</sequence>
<organism evidence="1 3">
    <name type="scientific">Stutzerimonas balearica DSM 6083</name>
    <dbReference type="NCBI Taxonomy" id="1123016"/>
    <lineage>
        <taxon>Bacteria</taxon>
        <taxon>Pseudomonadati</taxon>
        <taxon>Pseudomonadota</taxon>
        <taxon>Gammaproteobacteria</taxon>
        <taxon>Pseudomonadales</taxon>
        <taxon>Pseudomonadaceae</taxon>
        <taxon>Stutzerimonas</taxon>
    </lineage>
</organism>